<evidence type="ECO:0000313" key="2">
    <source>
        <dbReference type="EMBL" id="CAG06305.1"/>
    </source>
</evidence>
<dbReference type="KEGG" id="tng:GSTEN00026617G001"/>
<dbReference type="EMBL" id="CAAE01014957">
    <property type="protein sequence ID" value="CAG06305.1"/>
    <property type="molecule type" value="Genomic_DNA"/>
</dbReference>
<feature type="region of interest" description="Disordered" evidence="1">
    <location>
        <begin position="44"/>
        <end position="81"/>
    </location>
</feature>
<dbReference type="AlphaFoldDB" id="Q4RZ77"/>
<organism evidence="2">
    <name type="scientific">Tetraodon nigroviridis</name>
    <name type="common">Spotted green pufferfish</name>
    <name type="synonym">Chelonodon nigroviridis</name>
    <dbReference type="NCBI Taxonomy" id="99883"/>
    <lineage>
        <taxon>Eukaryota</taxon>
        <taxon>Metazoa</taxon>
        <taxon>Chordata</taxon>
        <taxon>Craniata</taxon>
        <taxon>Vertebrata</taxon>
        <taxon>Euteleostomi</taxon>
        <taxon>Actinopterygii</taxon>
        <taxon>Neopterygii</taxon>
        <taxon>Teleostei</taxon>
        <taxon>Neoteleostei</taxon>
        <taxon>Acanthomorphata</taxon>
        <taxon>Eupercaria</taxon>
        <taxon>Tetraodontiformes</taxon>
        <taxon>Tetradontoidea</taxon>
        <taxon>Tetraodontidae</taxon>
        <taxon>Tetraodon</taxon>
    </lineage>
</organism>
<gene>
    <name evidence="2" type="ORF">GSTENG00026617001</name>
</gene>
<feature type="compositionally biased region" description="Polar residues" evidence="1">
    <location>
        <begin position="59"/>
        <end position="70"/>
    </location>
</feature>
<protein>
    <submittedName>
        <fullName evidence="2">(spotted green pufferfish) hypothetical protein</fullName>
    </submittedName>
</protein>
<reference evidence="2" key="1">
    <citation type="journal article" date="2004" name="Nature">
        <title>Genome duplication in the teleost fish Tetraodon nigroviridis reveals the early vertebrate proto-karyotype.</title>
        <authorList>
            <person name="Jaillon O."/>
            <person name="Aury J.-M."/>
            <person name="Brunet F."/>
            <person name="Petit J.-L."/>
            <person name="Stange-Thomann N."/>
            <person name="Mauceli E."/>
            <person name="Bouneau L."/>
            <person name="Fischer C."/>
            <person name="Ozouf-Costaz C."/>
            <person name="Bernot A."/>
            <person name="Nicaud S."/>
            <person name="Jaffe D."/>
            <person name="Fisher S."/>
            <person name="Lutfalla G."/>
            <person name="Dossat C."/>
            <person name="Segurens B."/>
            <person name="Dasilva C."/>
            <person name="Salanoubat M."/>
            <person name="Levy M."/>
            <person name="Boudet N."/>
            <person name="Castellano S."/>
            <person name="Anthouard V."/>
            <person name="Jubin C."/>
            <person name="Castelli V."/>
            <person name="Katinka M."/>
            <person name="Vacherie B."/>
            <person name="Biemont C."/>
            <person name="Skalli Z."/>
            <person name="Cattolico L."/>
            <person name="Poulain J."/>
            <person name="De Berardinis V."/>
            <person name="Cruaud C."/>
            <person name="Duprat S."/>
            <person name="Brottier P."/>
            <person name="Coutanceau J.-P."/>
            <person name="Gouzy J."/>
            <person name="Parra G."/>
            <person name="Lardier G."/>
            <person name="Chapple C."/>
            <person name="McKernan K.J."/>
            <person name="McEwan P."/>
            <person name="Bosak S."/>
            <person name="Kellis M."/>
            <person name="Volff J.-N."/>
            <person name="Guigo R."/>
            <person name="Zody M.C."/>
            <person name="Mesirov J."/>
            <person name="Lindblad-Toh K."/>
            <person name="Birren B."/>
            <person name="Nusbaum C."/>
            <person name="Kahn D."/>
            <person name="Robinson-Rechavi M."/>
            <person name="Laudet V."/>
            <person name="Schachter V."/>
            <person name="Quetier F."/>
            <person name="Saurin W."/>
            <person name="Scarpelli C."/>
            <person name="Wincker P."/>
            <person name="Lander E.S."/>
            <person name="Weissenbach J."/>
            <person name="Roest Crollius H."/>
        </authorList>
    </citation>
    <scope>NUCLEOTIDE SEQUENCE [LARGE SCALE GENOMIC DNA]</scope>
</reference>
<accession>Q4RZ77</accession>
<reference evidence="2" key="2">
    <citation type="submission" date="2004-02" db="EMBL/GenBank/DDBJ databases">
        <authorList>
            <consortium name="Genoscope"/>
            <consortium name="Whitehead Institute Centre for Genome Research"/>
        </authorList>
    </citation>
    <scope>NUCLEOTIDE SEQUENCE</scope>
</reference>
<evidence type="ECO:0000256" key="1">
    <source>
        <dbReference type="SAM" id="MobiDB-lite"/>
    </source>
</evidence>
<proteinExistence type="predicted"/>
<comment type="caution">
    <text evidence="2">The sequence shown here is derived from an EMBL/GenBank/DDBJ whole genome shotgun (WGS) entry which is preliminary data.</text>
</comment>
<feature type="non-terminal residue" evidence="2">
    <location>
        <position position="81"/>
    </location>
</feature>
<sequence>VLMRDRQREKMTTSFRRVDWRKPPTDLLLLGRTGQRWIHIRAGPARISQKLDGGRMRNEPQQTPSKQSADPNKEMGPGTLI</sequence>
<name>Q4RZ77_TETNG</name>